<comment type="catalytic activity">
    <reaction evidence="1">
        <text>L-glutamyl-tRNA(Gln) + L-glutamine + ATP + H2O = L-glutaminyl-tRNA(Gln) + L-glutamate + ADP + phosphate + H(+)</text>
        <dbReference type="Rhea" id="RHEA:17521"/>
        <dbReference type="Rhea" id="RHEA-COMP:9681"/>
        <dbReference type="Rhea" id="RHEA-COMP:9684"/>
        <dbReference type="ChEBI" id="CHEBI:15377"/>
        <dbReference type="ChEBI" id="CHEBI:15378"/>
        <dbReference type="ChEBI" id="CHEBI:29985"/>
        <dbReference type="ChEBI" id="CHEBI:30616"/>
        <dbReference type="ChEBI" id="CHEBI:43474"/>
        <dbReference type="ChEBI" id="CHEBI:58359"/>
        <dbReference type="ChEBI" id="CHEBI:78520"/>
        <dbReference type="ChEBI" id="CHEBI:78521"/>
        <dbReference type="ChEBI" id="CHEBI:456216"/>
    </reaction>
</comment>
<protein>
    <recommendedName>
        <fullName evidence="1">Aspartyl/glutamyl-tRNA(Asn/Gln) amidotransferase subunit C</fullName>
        <shortName evidence="1">Asp/Glu-ADT subunit C</shortName>
        <ecNumber evidence="1">6.3.5.-</ecNumber>
    </recommendedName>
</protein>
<comment type="function">
    <text evidence="1">Allows the formation of correctly charged Asn-tRNA(Asn) or Gln-tRNA(Gln) through the transamidation of misacylated Asp-tRNA(Asn) or Glu-tRNA(Gln) in organisms which lack either or both of asparaginyl-tRNA or glutaminyl-tRNA synthetases. The reaction takes place in the presence of glutamine and ATP through an activated phospho-Asp-tRNA(Asn) or phospho-Glu-tRNA(Gln).</text>
</comment>
<sequence length="120" mass="12644">MTDAASPPGPSASASLPHAPLTEAPLQREQVLALARLAHLDISPAEVDRLTGDLANILAYVRQLEALDVSDVPPTAQILLARSPLREDAEIPSFPQDTALAEAPRVQDGGFTVPTFVDEG</sequence>
<keyword evidence="1" id="KW-0547">Nucleotide-binding</keyword>
<reference evidence="3 4" key="1">
    <citation type="submission" date="2013-05" db="EMBL/GenBank/DDBJ databases">
        <title>Genome assembly of Chondromyces apiculatus DSM 436.</title>
        <authorList>
            <person name="Sharma G."/>
            <person name="Khatri I."/>
            <person name="Kaur C."/>
            <person name="Mayilraj S."/>
            <person name="Subramanian S."/>
        </authorList>
    </citation>
    <scope>NUCLEOTIDE SEQUENCE [LARGE SCALE GENOMIC DNA]</scope>
    <source>
        <strain evidence="3 4">DSM 436</strain>
    </source>
</reference>
<keyword evidence="1" id="KW-0067">ATP-binding</keyword>
<comment type="caution">
    <text evidence="3">The sequence shown here is derived from an EMBL/GenBank/DDBJ whole genome shotgun (WGS) entry which is preliminary data.</text>
</comment>
<evidence type="ECO:0000313" key="4">
    <source>
        <dbReference type="Proteomes" id="UP000019678"/>
    </source>
</evidence>
<name>A0A017T365_9BACT</name>
<comment type="subunit">
    <text evidence="1">Heterotrimer of A, B and C subunits.</text>
</comment>
<dbReference type="SUPFAM" id="SSF141000">
    <property type="entry name" value="Glu-tRNAGln amidotransferase C subunit"/>
    <property type="match status" value="1"/>
</dbReference>
<feature type="compositionally biased region" description="Low complexity" evidence="2">
    <location>
        <begin position="1"/>
        <end position="20"/>
    </location>
</feature>
<dbReference type="Proteomes" id="UP000019678">
    <property type="component" value="Unassembled WGS sequence"/>
</dbReference>
<keyword evidence="3" id="KW-0808">Transferase</keyword>
<dbReference type="GO" id="GO:0050567">
    <property type="term" value="F:glutaminyl-tRNA synthase (glutamine-hydrolyzing) activity"/>
    <property type="evidence" value="ECO:0007669"/>
    <property type="project" value="UniProtKB-UniRule"/>
</dbReference>
<dbReference type="Pfam" id="PF02686">
    <property type="entry name" value="GatC"/>
    <property type="match status" value="1"/>
</dbReference>
<dbReference type="EC" id="6.3.5.-" evidence="1"/>
<dbReference type="GO" id="GO:0070681">
    <property type="term" value="P:glutaminyl-tRNAGln biosynthesis via transamidation"/>
    <property type="evidence" value="ECO:0007669"/>
    <property type="project" value="TreeGrafter"/>
</dbReference>
<dbReference type="GO" id="GO:0050566">
    <property type="term" value="F:asparaginyl-tRNA synthase (glutamine-hydrolyzing) activity"/>
    <property type="evidence" value="ECO:0007669"/>
    <property type="project" value="RHEA"/>
</dbReference>
<dbReference type="GO" id="GO:0006412">
    <property type="term" value="P:translation"/>
    <property type="evidence" value="ECO:0007669"/>
    <property type="project" value="UniProtKB-UniRule"/>
</dbReference>
<dbReference type="GO" id="GO:0016740">
    <property type="term" value="F:transferase activity"/>
    <property type="evidence" value="ECO:0007669"/>
    <property type="project" value="UniProtKB-KW"/>
</dbReference>
<dbReference type="InterPro" id="IPR036113">
    <property type="entry name" value="Asp/Glu-ADT_sf_sub_c"/>
</dbReference>
<gene>
    <name evidence="1" type="primary">gatC</name>
    <name evidence="3" type="ORF">CAP_5295</name>
</gene>
<keyword evidence="1" id="KW-0648">Protein biosynthesis</keyword>
<accession>A0A017T365</accession>
<dbReference type="EMBL" id="ASRX01000043">
    <property type="protein sequence ID" value="EYF03684.1"/>
    <property type="molecule type" value="Genomic_DNA"/>
</dbReference>
<feature type="region of interest" description="Disordered" evidence="2">
    <location>
        <begin position="1"/>
        <end position="22"/>
    </location>
</feature>
<comment type="similarity">
    <text evidence="1">Belongs to the GatC family.</text>
</comment>
<proteinExistence type="inferred from homology"/>
<evidence type="ECO:0000256" key="2">
    <source>
        <dbReference type="SAM" id="MobiDB-lite"/>
    </source>
</evidence>
<dbReference type="OrthoDB" id="5295223at2"/>
<dbReference type="InterPro" id="IPR003837">
    <property type="entry name" value="GatC"/>
</dbReference>
<dbReference type="PANTHER" id="PTHR15004:SF0">
    <property type="entry name" value="GLUTAMYL-TRNA(GLN) AMIDOTRANSFERASE SUBUNIT C, MITOCHONDRIAL"/>
    <property type="match status" value="1"/>
</dbReference>
<dbReference type="STRING" id="1192034.CAP_5295"/>
<dbReference type="GO" id="GO:0005524">
    <property type="term" value="F:ATP binding"/>
    <property type="evidence" value="ECO:0007669"/>
    <property type="project" value="UniProtKB-KW"/>
</dbReference>
<dbReference type="AlphaFoldDB" id="A0A017T365"/>
<comment type="catalytic activity">
    <reaction evidence="1">
        <text>L-aspartyl-tRNA(Asn) + L-glutamine + ATP + H2O = L-asparaginyl-tRNA(Asn) + L-glutamate + ADP + phosphate + 2 H(+)</text>
        <dbReference type="Rhea" id="RHEA:14513"/>
        <dbReference type="Rhea" id="RHEA-COMP:9674"/>
        <dbReference type="Rhea" id="RHEA-COMP:9677"/>
        <dbReference type="ChEBI" id="CHEBI:15377"/>
        <dbReference type="ChEBI" id="CHEBI:15378"/>
        <dbReference type="ChEBI" id="CHEBI:29985"/>
        <dbReference type="ChEBI" id="CHEBI:30616"/>
        <dbReference type="ChEBI" id="CHEBI:43474"/>
        <dbReference type="ChEBI" id="CHEBI:58359"/>
        <dbReference type="ChEBI" id="CHEBI:78515"/>
        <dbReference type="ChEBI" id="CHEBI:78516"/>
        <dbReference type="ChEBI" id="CHEBI:456216"/>
    </reaction>
</comment>
<dbReference type="NCBIfam" id="TIGR00135">
    <property type="entry name" value="gatC"/>
    <property type="match status" value="1"/>
</dbReference>
<evidence type="ECO:0000313" key="3">
    <source>
        <dbReference type="EMBL" id="EYF03684.1"/>
    </source>
</evidence>
<organism evidence="3 4">
    <name type="scientific">Chondromyces apiculatus DSM 436</name>
    <dbReference type="NCBI Taxonomy" id="1192034"/>
    <lineage>
        <taxon>Bacteria</taxon>
        <taxon>Pseudomonadati</taxon>
        <taxon>Myxococcota</taxon>
        <taxon>Polyangia</taxon>
        <taxon>Polyangiales</taxon>
        <taxon>Polyangiaceae</taxon>
        <taxon>Chondromyces</taxon>
    </lineage>
</organism>
<dbReference type="RefSeq" id="WP_081865246.1">
    <property type="nucleotide sequence ID" value="NZ_ASRX01000043.1"/>
</dbReference>
<keyword evidence="1" id="KW-0436">Ligase</keyword>
<dbReference type="HAMAP" id="MF_00122">
    <property type="entry name" value="GatC"/>
    <property type="match status" value="1"/>
</dbReference>
<keyword evidence="4" id="KW-1185">Reference proteome</keyword>
<dbReference type="GO" id="GO:0006450">
    <property type="term" value="P:regulation of translational fidelity"/>
    <property type="evidence" value="ECO:0007669"/>
    <property type="project" value="InterPro"/>
</dbReference>
<dbReference type="PANTHER" id="PTHR15004">
    <property type="entry name" value="GLUTAMYL-TRNA(GLN) AMIDOTRANSFERASE SUBUNIT C, MITOCHONDRIAL"/>
    <property type="match status" value="1"/>
</dbReference>
<evidence type="ECO:0000256" key="1">
    <source>
        <dbReference type="HAMAP-Rule" id="MF_00122"/>
    </source>
</evidence>
<dbReference type="Gene3D" id="1.10.20.60">
    <property type="entry name" value="Glu-tRNAGln amidotransferase C subunit, N-terminal domain"/>
    <property type="match status" value="1"/>
</dbReference>
<dbReference type="eggNOG" id="COG0721">
    <property type="taxonomic scope" value="Bacteria"/>
</dbReference>